<accession>A0A378XDD8</accession>
<evidence type="ECO:0000259" key="1">
    <source>
        <dbReference type="Pfam" id="PF09983"/>
    </source>
</evidence>
<dbReference type="RefSeq" id="WP_018574617.1">
    <property type="nucleotide sequence ID" value="NZ_CP065725.1"/>
</dbReference>
<dbReference type="EMBL" id="UGSB01000001">
    <property type="protein sequence ID" value="SUA50779.1"/>
    <property type="molecule type" value="Genomic_DNA"/>
</dbReference>
<feature type="domain" description="DUF3322" evidence="2">
    <location>
        <begin position="10"/>
        <end position="192"/>
    </location>
</feature>
<dbReference type="PIRSF" id="PIRSF028408">
    <property type="entry name" value="UCP028408"/>
    <property type="match status" value="1"/>
</dbReference>
<sequence>MMTQPNWTTPSELRAQLQRLWDKGELLRTRLPNATSLFPLQLRLKKPNSQDLGQHFEQVRYWINQLQQLDKRYRLTWKEINHRQLGRNQIPDNVWVEQVDDALALLGLRGAAQQFDKLQEDTLSAFPELLPWLEKYSLLALEKAGNWHKVLAVLQWFCHHPHSGLYLRQLDIAGVDTKFIEQHRGLLGQLLDMVLPAEHIDEQWRGANAFSKRYGLLDKPLRVRLRILDSKLAIAGLTDLELPVEQLASLYLPVKQVFVTENEINALAFPEQADSILLFGQGYALDVLGQIPWLSRQPLYYWGDIDTHGFAILNRLRNHLPHTQSLLMDATTLLHHQDMWGQEPADKRCTSALPLLSDKEQKLYQALRDNTFCPPNKETVTNLRFEQEHVRFGWLQQQLSKLEPTITGSVV</sequence>
<dbReference type="Pfam" id="PF11795">
    <property type="entry name" value="DUF3322"/>
    <property type="match status" value="1"/>
</dbReference>
<protein>
    <submittedName>
        <fullName evidence="3">Uncharacterized protein conserved in bacteria</fullName>
    </submittedName>
</protein>
<organism evidence="3 4">
    <name type="scientific">Oligella ureolytica</name>
    <dbReference type="NCBI Taxonomy" id="90244"/>
    <lineage>
        <taxon>Bacteria</taxon>
        <taxon>Pseudomonadati</taxon>
        <taxon>Pseudomonadota</taxon>
        <taxon>Betaproteobacteria</taxon>
        <taxon>Burkholderiales</taxon>
        <taxon>Alcaligenaceae</taxon>
        <taxon>Oligella</taxon>
    </lineage>
</organism>
<dbReference type="STRING" id="1122619.GCA_000373745_01427"/>
<reference evidence="3 4" key="1">
    <citation type="submission" date="2018-06" db="EMBL/GenBank/DDBJ databases">
        <authorList>
            <consortium name="Pathogen Informatics"/>
            <person name="Doyle S."/>
        </authorList>
    </citation>
    <scope>NUCLEOTIDE SEQUENCE [LARGE SCALE GENOMIC DNA]</scope>
    <source>
        <strain evidence="3 4">NCTC11997</strain>
    </source>
</reference>
<evidence type="ECO:0000313" key="4">
    <source>
        <dbReference type="Proteomes" id="UP000254603"/>
    </source>
</evidence>
<dbReference type="AlphaFoldDB" id="A0A378XDD8"/>
<proteinExistence type="predicted"/>
<dbReference type="InterPro" id="IPR024534">
    <property type="entry name" value="JetD_C"/>
</dbReference>
<dbReference type="Proteomes" id="UP000254603">
    <property type="component" value="Unassembled WGS sequence"/>
</dbReference>
<dbReference type="OrthoDB" id="322908at2"/>
<dbReference type="InterPro" id="IPR024537">
    <property type="entry name" value="DUF3322"/>
</dbReference>
<feature type="domain" description="Wadjet protein JetD C-terminal" evidence="1">
    <location>
        <begin position="215"/>
        <end position="398"/>
    </location>
</feature>
<evidence type="ECO:0000313" key="3">
    <source>
        <dbReference type="EMBL" id="SUA50779.1"/>
    </source>
</evidence>
<dbReference type="InterPro" id="IPR014544">
    <property type="entry name" value="UCP028408"/>
</dbReference>
<evidence type="ECO:0000259" key="2">
    <source>
        <dbReference type="Pfam" id="PF11795"/>
    </source>
</evidence>
<name>A0A378XDD8_9BURK</name>
<dbReference type="Pfam" id="PF09983">
    <property type="entry name" value="JetD_C"/>
    <property type="match status" value="1"/>
</dbReference>
<gene>
    <name evidence="3" type="ORF">NCTC11997_00371</name>
</gene>